<feature type="transmembrane region" description="Helical" evidence="1">
    <location>
        <begin position="22"/>
        <end position="45"/>
    </location>
</feature>
<keyword evidence="3" id="KW-1185">Reference proteome</keyword>
<dbReference type="Proteomes" id="UP000187941">
    <property type="component" value="Chromosome"/>
</dbReference>
<accession>A0A1P9WSE4</accession>
<dbReference type="KEGG" id="smon:AWR27_02485"/>
<name>A0A1P9WSE4_9BACT</name>
<dbReference type="EMBL" id="CP014263">
    <property type="protein sequence ID" value="AQG78306.1"/>
    <property type="molecule type" value="Genomic_DNA"/>
</dbReference>
<dbReference type="AlphaFoldDB" id="A0A1P9WSE4"/>
<feature type="transmembrane region" description="Helical" evidence="1">
    <location>
        <begin position="57"/>
        <end position="78"/>
    </location>
</feature>
<protein>
    <submittedName>
        <fullName evidence="2">Uncharacterized protein</fullName>
    </submittedName>
</protein>
<reference evidence="2 3" key="1">
    <citation type="submission" date="2016-01" db="EMBL/GenBank/DDBJ databases">
        <authorList>
            <person name="Oliw E.H."/>
        </authorList>
    </citation>
    <scope>NUCLEOTIDE SEQUENCE [LARGE SCALE GENOMIC DNA]</scope>
    <source>
        <strain evidence="2 3">DY10</strain>
    </source>
</reference>
<dbReference type="STRING" id="1178516.AWR27_02485"/>
<sequence>MFTTLYELFLGQNNDPIYVDEIFTPVGTITLLVALILALVFYLGLGRWRSVFHRVPHWVITLVVLLIFAFAYAIWYALDRTGADDTDSYMTGFGGINALYAAIEFFVFSIALKRFSIFARRTPF</sequence>
<evidence type="ECO:0000313" key="2">
    <source>
        <dbReference type="EMBL" id="AQG78306.1"/>
    </source>
</evidence>
<keyword evidence="1" id="KW-1133">Transmembrane helix</keyword>
<evidence type="ECO:0000313" key="3">
    <source>
        <dbReference type="Proteomes" id="UP000187941"/>
    </source>
</evidence>
<evidence type="ECO:0000256" key="1">
    <source>
        <dbReference type="SAM" id="Phobius"/>
    </source>
</evidence>
<keyword evidence="1" id="KW-0472">Membrane</keyword>
<organism evidence="2 3">
    <name type="scientific">Spirosoma montaniterrae</name>
    <dbReference type="NCBI Taxonomy" id="1178516"/>
    <lineage>
        <taxon>Bacteria</taxon>
        <taxon>Pseudomonadati</taxon>
        <taxon>Bacteroidota</taxon>
        <taxon>Cytophagia</taxon>
        <taxon>Cytophagales</taxon>
        <taxon>Cytophagaceae</taxon>
        <taxon>Spirosoma</taxon>
    </lineage>
</organism>
<dbReference type="RefSeq" id="WP_077129736.1">
    <property type="nucleotide sequence ID" value="NZ_CP014263.1"/>
</dbReference>
<proteinExistence type="predicted"/>
<dbReference type="OrthoDB" id="764930at2"/>
<feature type="transmembrane region" description="Helical" evidence="1">
    <location>
        <begin position="90"/>
        <end position="112"/>
    </location>
</feature>
<keyword evidence="1" id="KW-0812">Transmembrane</keyword>
<gene>
    <name evidence="2" type="ORF">AWR27_02485</name>
</gene>